<evidence type="ECO:0000313" key="2">
    <source>
        <dbReference type="Proteomes" id="UP000288212"/>
    </source>
</evidence>
<dbReference type="Proteomes" id="UP000288212">
    <property type="component" value="Unassembled WGS sequence"/>
</dbReference>
<dbReference type="RefSeq" id="WP_126790494.1">
    <property type="nucleotide sequence ID" value="NZ_PIPI01000001.1"/>
</dbReference>
<accession>A0A432VXV9</accession>
<dbReference type="InterPro" id="IPR021936">
    <property type="entry name" value="DUF3549"/>
</dbReference>
<gene>
    <name evidence="1" type="ORF">CWE06_01250</name>
</gene>
<proteinExistence type="predicted"/>
<dbReference type="AlphaFoldDB" id="A0A432VXV9"/>
<name>A0A432VXV9_9GAMM</name>
<dbReference type="EMBL" id="PIPI01000001">
    <property type="protein sequence ID" value="RUO21514.1"/>
    <property type="molecule type" value="Genomic_DNA"/>
</dbReference>
<evidence type="ECO:0000313" key="1">
    <source>
        <dbReference type="EMBL" id="RUO21514.1"/>
    </source>
</evidence>
<evidence type="ECO:0008006" key="3">
    <source>
        <dbReference type="Google" id="ProtNLM"/>
    </source>
</evidence>
<organism evidence="1 2">
    <name type="scientific">Aliidiomarina haloalkalitolerans</name>
    <dbReference type="NCBI Taxonomy" id="859059"/>
    <lineage>
        <taxon>Bacteria</taxon>
        <taxon>Pseudomonadati</taxon>
        <taxon>Pseudomonadota</taxon>
        <taxon>Gammaproteobacteria</taxon>
        <taxon>Alteromonadales</taxon>
        <taxon>Idiomarinaceae</taxon>
        <taxon>Aliidiomarina</taxon>
    </lineage>
</organism>
<comment type="caution">
    <text evidence="1">The sequence shown here is derived from an EMBL/GenBank/DDBJ whole genome shotgun (WGS) entry which is preliminary data.</text>
</comment>
<dbReference type="OrthoDB" id="5597089at2"/>
<dbReference type="Pfam" id="PF12069">
    <property type="entry name" value="DUF3549"/>
    <property type="match status" value="1"/>
</dbReference>
<keyword evidence="2" id="KW-1185">Reference proteome</keyword>
<reference evidence="1 2" key="1">
    <citation type="journal article" date="2011" name="Front. Microbiol.">
        <title>Genomic signatures of strain selection and enhancement in Bacillus atrophaeus var. globigii, a historical biowarfare simulant.</title>
        <authorList>
            <person name="Gibbons H.S."/>
            <person name="Broomall S.M."/>
            <person name="McNew L.A."/>
            <person name="Daligault H."/>
            <person name="Chapman C."/>
            <person name="Bruce D."/>
            <person name="Karavis M."/>
            <person name="Krepps M."/>
            <person name="McGregor P.A."/>
            <person name="Hong C."/>
            <person name="Park K.H."/>
            <person name="Akmal A."/>
            <person name="Feldman A."/>
            <person name="Lin J.S."/>
            <person name="Chang W.E."/>
            <person name="Higgs B.W."/>
            <person name="Demirev P."/>
            <person name="Lindquist J."/>
            <person name="Liem A."/>
            <person name="Fochler E."/>
            <person name="Read T.D."/>
            <person name="Tapia R."/>
            <person name="Johnson S."/>
            <person name="Bishop-Lilly K.A."/>
            <person name="Detter C."/>
            <person name="Han C."/>
            <person name="Sozhamannan S."/>
            <person name="Rosenzweig C.N."/>
            <person name="Skowronski E.W."/>
        </authorList>
    </citation>
    <scope>NUCLEOTIDE SEQUENCE [LARGE SCALE GENOMIC DNA]</scope>
    <source>
        <strain evidence="1 2">AK5</strain>
    </source>
</reference>
<protein>
    <recommendedName>
        <fullName evidence="3">DUF3549 domain-containing protein</fullName>
    </recommendedName>
</protein>
<sequence>MQSIDTLSDFLTVAGSGHAATTAYRIYDLSRRVQRLDNQEFARIERGEAPFPTPRQQHAFLGIVFWNTAKANDPYIWFIKLPLDERGLFQHAARQHFLSIIVAALDSPEQQLSAAEQEKILAQNPYIFTPDEPRRAAFHALVSAELSHPPSIYYEDAQAWLSGTGLDDDNQSTTGAWENLAVQGIHDVCTRDLHKSQLQQNLIRSFAQWPEPLQQAIVEAIEHQELPATLAQHWRNELKQALQQQSVATNFVLTRLRLLASHADQAATQNVVKQLLAALPAQQPDRQDILLALSARCWPALATPANCEAFLTAAAAESQEVFTTLFRDLVMLPSLRGLLLNLLRQPQLAPELQMAVAKLVQRTRSGS</sequence>